<evidence type="ECO:0000313" key="2">
    <source>
        <dbReference type="Proteomes" id="UP001367316"/>
    </source>
</evidence>
<comment type="caution">
    <text evidence="1">The sequence shown here is derived from an EMBL/GenBank/DDBJ whole genome shotgun (WGS) entry which is preliminary data.</text>
</comment>
<evidence type="ECO:0000313" key="1">
    <source>
        <dbReference type="EMBL" id="KAK7613214.1"/>
    </source>
</evidence>
<gene>
    <name evidence="1" type="ORF">JOL62DRAFT_403077</name>
</gene>
<dbReference type="Proteomes" id="UP001367316">
    <property type="component" value="Unassembled WGS sequence"/>
</dbReference>
<organism evidence="1 2">
    <name type="scientific">Phyllosticta paracitricarpa</name>
    <dbReference type="NCBI Taxonomy" id="2016321"/>
    <lineage>
        <taxon>Eukaryota</taxon>
        <taxon>Fungi</taxon>
        <taxon>Dikarya</taxon>
        <taxon>Ascomycota</taxon>
        <taxon>Pezizomycotina</taxon>
        <taxon>Dothideomycetes</taxon>
        <taxon>Dothideomycetes incertae sedis</taxon>
        <taxon>Botryosphaeriales</taxon>
        <taxon>Phyllostictaceae</taxon>
        <taxon>Phyllosticta</taxon>
    </lineage>
</organism>
<name>A0ABR1NEC9_9PEZI</name>
<proteinExistence type="predicted"/>
<evidence type="ECO:0008006" key="3">
    <source>
        <dbReference type="Google" id="ProtNLM"/>
    </source>
</evidence>
<reference evidence="1 2" key="1">
    <citation type="submission" date="2024-04" db="EMBL/GenBank/DDBJ databases">
        <title>Phyllosticta paracitricarpa is synonymous to the EU quarantine fungus P. citricarpa based on phylogenomic analyses.</title>
        <authorList>
            <consortium name="Lawrence Berkeley National Laboratory"/>
            <person name="Van ingen-buijs V.A."/>
            <person name="Van westerhoven A.C."/>
            <person name="Haridas S."/>
            <person name="Skiadas P."/>
            <person name="Martin F."/>
            <person name="Groenewald J.Z."/>
            <person name="Crous P.W."/>
            <person name="Seidl M.F."/>
        </authorList>
    </citation>
    <scope>NUCLEOTIDE SEQUENCE [LARGE SCALE GENOMIC DNA]</scope>
    <source>
        <strain evidence="1 2">CBS 141358</strain>
    </source>
</reference>
<dbReference type="EMBL" id="JBBPBF010000007">
    <property type="protein sequence ID" value="KAK7613214.1"/>
    <property type="molecule type" value="Genomic_DNA"/>
</dbReference>
<accession>A0ABR1NEC9</accession>
<protein>
    <recommendedName>
        <fullName evidence="3">Secreted protein</fullName>
    </recommendedName>
</protein>
<sequence length="208" mass="22819">MYTMFCPSRLAALISVYQPLCSAARGKSGSPFPTVLRNEHAMPCHAMSKPVGAAVCVVHWQKQRSTHKQKNPTSQSRAMHPSRMISEETVVMSATYLSCCSCCCCRRRRRRLLMQCCGGASGPPALSHSLDSTPRTPASCVFFFNRGSAISATTCCRLPSCLASRRDRHISLIFAVAGNVAALDFHHFGRRGTRISRELPVLEQKVGT</sequence>
<keyword evidence="2" id="KW-1185">Reference proteome</keyword>